<dbReference type="PANTHER" id="PTHR43537">
    <property type="entry name" value="TRANSCRIPTIONAL REGULATOR, GNTR FAMILY"/>
    <property type="match status" value="1"/>
</dbReference>
<evidence type="ECO:0000259" key="4">
    <source>
        <dbReference type="PROSITE" id="PS50949"/>
    </source>
</evidence>
<dbReference type="OrthoDB" id="9799812at2"/>
<evidence type="ECO:0000313" key="5">
    <source>
        <dbReference type="EMBL" id="OZI59725.1"/>
    </source>
</evidence>
<dbReference type="SUPFAM" id="SSF48008">
    <property type="entry name" value="GntR ligand-binding domain-like"/>
    <property type="match status" value="1"/>
</dbReference>
<dbReference type="Pfam" id="PF07729">
    <property type="entry name" value="FCD"/>
    <property type="match status" value="1"/>
</dbReference>
<dbReference type="GO" id="GO:0003677">
    <property type="term" value="F:DNA binding"/>
    <property type="evidence" value="ECO:0007669"/>
    <property type="project" value="UniProtKB-KW"/>
</dbReference>
<dbReference type="PANTHER" id="PTHR43537:SF45">
    <property type="entry name" value="GNTR FAMILY REGULATORY PROTEIN"/>
    <property type="match status" value="1"/>
</dbReference>
<dbReference type="RefSeq" id="WP_094841154.1">
    <property type="nucleotide sequence ID" value="NZ_NEVS01000004.1"/>
</dbReference>
<dbReference type="CDD" id="cd07377">
    <property type="entry name" value="WHTH_GntR"/>
    <property type="match status" value="1"/>
</dbReference>
<dbReference type="Gene3D" id="1.20.120.530">
    <property type="entry name" value="GntR ligand-binding domain-like"/>
    <property type="match status" value="1"/>
</dbReference>
<dbReference type="AlphaFoldDB" id="A0A261UDP6"/>
<dbReference type="Gene3D" id="1.10.10.10">
    <property type="entry name" value="Winged helix-like DNA-binding domain superfamily/Winged helix DNA-binding domain"/>
    <property type="match status" value="1"/>
</dbReference>
<dbReference type="SUPFAM" id="SSF46785">
    <property type="entry name" value="Winged helix' DNA-binding domain"/>
    <property type="match status" value="1"/>
</dbReference>
<feature type="domain" description="HTH gntR-type" evidence="4">
    <location>
        <begin position="6"/>
        <end position="73"/>
    </location>
</feature>
<evidence type="ECO:0000313" key="6">
    <source>
        <dbReference type="Proteomes" id="UP000215767"/>
    </source>
</evidence>
<keyword evidence="6" id="KW-1185">Reference proteome</keyword>
<dbReference type="PROSITE" id="PS50949">
    <property type="entry name" value="HTH_GNTR"/>
    <property type="match status" value="1"/>
</dbReference>
<protein>
    <recommendedName>
        <fullName evidence="4">HTH gntR-type domain-containing protein</fullName>
    </recommendedName>
</protein>
<evidence type="ECO:0000256" key="1">
    <source>
        <dbReference type="ARBA" id="ARBA00023015"/>
    </source>
</evidence>
<dbReference type="SMART" id="SM00345">
    <property type="entry name" value="HTH_GNTR"/>
    <property type="match status" value="1"/>
</dbReference>
<dbReference type="InterPro" id="IPR011711">
    <property type="entry name" value="GntR_C"/>
</dbReference>
<dbReference type="InterPro" id="IPR036390">
    <property type="entry name" value="WH_DNA-bd_sf"/>
</dbReference>
<proteinExistence type="predicted"/>
<evidence type="ECO:0000256" key="2">
    <source>
        <dbReference type="ARBA" id="ARBA00023125"/>
    </source>
</evidence>
<accession>A0A261UDP6</accession>
<name>A0A261UDP6_9BORD</name>
<keyword evidence="1" id="KW-0805">Transcription regulation</keyword>
<dbReference type="InterPro" id="IPR000524">
    <property type="entry name" value="Tscrpt_reg_HTH_GntR"/>
</dbReference>
<dbReference type="SMART" id="SM00895">
    <property type="entry name" value="FCD"/>
    <property type="match status" value="1"/>
</dbReference>
<dbReference type="InterPro" id="IPR008920">
    <property type="entry name" value="TF_FadR/GntR_C"/>
</dbReference>
<reference evidence="6" key="1">
    <citation type="submission" date="2017-05" db="EMBL/GenBank/DDBJ databases">
        <title>Complete and WGS of Bordetella genogroups.</title>
        <authorList>
            <person name="Spilker T."/>
            <person name="Lipuma J."/>
        </authorList>
    </citation>
    <scope>NUCLEOTIDE SEQUENCE [LARGE SCALE GENOMIC DNA]</scope>
    <source>
        <strain evidence="6">AU8856</strain>
    </source>
</reference>
<comment type="caution">
    <text evidence="5">The sequence shown here is derived from an EMBL/GenBank/DDBJ whole genome shotgun (WGS) entry which is preliminary data.</text>
</comment>
<evidence type="ECO:0000256" key="3">
    <source>
        <dbReference type="ARBA" id="ARBA00023163"/>
    </source>
</evidence>
<dbReference type="Pfam" id="PF00392">
    <property type="entry name" value="GntR"/>
    <property type="match status" value="1"/>
</dbReference>
<dbReference type="InterPro" id="IPR036388">
    <property type="entry name" value="WH-like_DNA-bd_sf"/>
</dbReference>
<dbReference type="GO" id="GO:0003700">
    <property type="term" value="F:DNA-binding transcription factor activity"/>
    <property type="evidence" value="ECO:0007669"/>
    <property type="project" value="InterPro"/>
</dbReference>
<dbReference type="EMBL" id="NEVS01000004">
    <property type="protein sequence ID" value="OZI59725.1"/>
    <property type="molecule type" value="Genomic_DNA"/>
</dbReference>
<sequence>MTGDSVAAAARAYEAIKSSIIECRYPPGSKISEARLVEELGVGRSPIRTALARLRGEGWVDVSPQSGSYVKALSEKEIQEIFDFRILLEAHVAGLAARNIGEEQIRALNRALLQARALEKDGDDKATFDEFDRFDSIVHAAIYEAAGNSLMSGVLQNLLEKAQWLKKATSPSTPARMKTWFKELERIVKALEARDPDLAARRITEHIGKAADFEIHFASEQSRAAKRVRAA</sequence>
<keyword evidence="2" id="KW-0238">DNA-binding</keyword>
<keyword evidence="3" id="KW-0804">Transcription</keyword>
<organism evidence="5 6">
    <name type="scientific">Bordetella genomosp. 11</name>
    <dbReference type="NCBI Taxonomy" id="1416808"/>
    <lineage>
        <taxon>Bacteria</taxon>
        <taxon>Pseudomonadati</taxon>
        <taxon>Pseudomonadota</taxon>
        <taxon>Betaproteobacteria</taxon>
        <taxon>Burkholderiales</taxon>
        <taxon>Alcaligenaceae</taxon>
        <taxon>Bordetella</taxon>
    </lineage>
</organism>
<dbReference type="Proteomes" id="UP000215767">
    <property type="component" value="Unassembled WGS sequence"/>
</dbReference>
<gene>
    <name evidence="5" type="ORF">CAL28_09450</name>
</gene>